<dbReference type="GO" id="GO:0005506">
    <property type="term" value="F:iron ion binding"/>
    <property type="evidence" value="ECO:0007669"/>
    <property type="project" value="InterPro"/>
</dbReference>
<dbReference type="GO" id="GO:0004497">
    <property type="term" value="F:monooxygenase activity"/>
    <property type="evidence" value="ECO:0007669"/>
    <property type="project" value="UniProtKB-KW"/>
</dbReference>
<keyword evidence="5" id="KW-0560">Oxidoreductase</keyword>
<dbReference type="SUPFAM" id="SSF48264">
    <property type="entry name" value="Cytochrome P450"/>
    <property type="match status" value="1"/>
</dbReference>
<dbReference type="EMBL" id="CAJNRE010000145">
    <property type="protein sequence ID" value="CAF1922102.1"/>
    <property type="molecule type" value="Genomic_DNA"/>
</dbReference>
<dbReference type="PRINTS" id="PR00385">
    <property type="entry name" value="P450"/>
</dbReference>
<organism evidence="10 11">
    <name type="scientific">Rotaria magnacalcarata</name>
    <dbReference type="NCBI Taxonomy" id="392030"/>
    <lineage>
        <taxon>Eukaryota</taxon>
        <taxon>Metazoa</taxon>
        <taxon>Spiralia</taxon>
        <taxon>Gnathifera</taxon>
        <taxon>Rotifera</taxon>
        <taxon>Eurotatoria</taxon>
        <taxon>Bdelloidea</taxon>
        <taxon>Philodinida</taxon>
        <taxon>Philodinidae</taxon>
        <taxon>Rotaria</taxon>
    </lineage>
</organism>
<keyword evidence="9" id="KW-0472">Membrane</keyword>
<evidence type="ECO:0000256" key="4">
    <source>
        <dbReference type="ARBA" id="ARBA00022723"/>
    </source>
</evidence>
<dbReference type="PANTHER" id="PTHR24291">
    <property type="entry name" value="CYTOCHROME P450 FAMILY 4"/>
    <property type="match status" value="1"/>
</dbReference>
<reference evidence="10" key="1">
    <citation type="submission" date="2021-02" db="EMBL/GenBank/DDBJ databases">
        <authorList>
            <person name="Nowell W R."/>
        </authorList>
    </citation>
    <scope>NUCLEOTIDE SEQUENCE</scope>
</reference>
<sequence length="529" mass="61239">MLTNGSQSFKRPYSSPNIRMLLQILAISVFLIGVFILIVYWKLVRPGKHIYNVLRDQGIPCEPFVPFLGQLPQLYQYQKQNKIMEFHEELNQKHGSIFMFSLGLYPRLVIQDADLISHILGRTYAQNYYKPADLIFRLKPLIGLHNLLISNGNEHERARKMLNPGFHFENLRSMVSIMTDQTTKTIDRLLESWGKPVNLQKELSLLTLTIIASSAFGENFETIANAREIVSEAFIAALDAIVNRTLLLIDQIPLFSRLPFWGKDIVDRGCEKALNFVERIIADRKQGRTKHRCERADILDLLLQAVDNHGKHFTDEEIKQEAMVFVLAGHQSTGDLMAWIMYVLMTNSSVFNDCLEEVDRILPNGTIPTYEMLNDLNVCESVIYETLRLYPPIPFFVRQCIREHVINGSNQNLYIPLSATVLINTYLVHRQAKYWPRPLEFDYTRWMRDPNTGLRPKLAHPYCYLPFASGPRNCIGQNFALLEAKVILAMFIQRCNFELEPKNQNIVLDIRITMRSKFGLFSKITRRQQ</sequence>
<evidence type="ECO:0000256" key="6">
    <source>
        <dbReference type="ARBA" id="ARBA00023004"/>
    </source>
</evidence>
<dbReference type="GO" id="GO:0016705">
    <property type="term" value="F:oxidoreductase activity, acting on paired donors, with incorporation or reduction of molecular oxygen"/>
    <property type="evidence" value="ECO:0007669"/>
    <property type="project" value="InterPro"/>
</dbReference>
<evidence type="ECO:0000256" key="1">
    <source>
        <dbReference type="ARBA" id="ARBA00001971"/>
    </source>
</evidence>
<protein>
    <recommendedName>
        <fullName evidence="12">Cytochrome P450</fullName>
    </recommendedName>
</protein>
<keyword evidence="9" id="KW-1133">Transmembrane helix</keyword>
<dbReference type="InterPro" id="IPR001128">
    <property type="entry name" value="Cyt_P450"/>
</dbReference>
<evidence type="ECO:0000256" key="9">
    <source>
        <dbReference type="SAM" id="Phobius"/>
    </source>
</evidence>
<dbReference type="FunFam" id="1.10.630.10:FF:000182">
    <property type="entry name" value="Cytochrome P450 3A4"/>
    <property type="match status" value="1"/>
</dbReference>
<keyword evidence="4 8" id="KW-0479">Metal-binding</keyword>
<dbReference type="PANTHER" id="PTHR24291:SF50">
    <property type="entry name" value="BIFUNCTIONAL ALBAFLAVENONE MONOOXYGENASE_TERPENE SYNTHASE"/>
    <property type="match status" value="1"/>
</dbReference>
<dbReference type="InterPro" id="IPR050196">
    <property type="entry name" value="Cytochrome_P450_Monoox"/>
</dbReference>
<dbReference type="InterPro" id="IPR036396">
    <property type="entry name" value="Cyt_P450_sf"/>
</dbReference>
<dbReference type="Gene3D" id="1.10.630.10">
    <property type="entry name" value="Cytochrome P450"/>
    <property type="match status" value="1"/>
</dbReference>
<evidence type="ECO:0000313" key="10">
    <source>
        <dbReference type="EMBL" id="CAF1922102.1"/>
    </source>
</evidence>
<feature type="transmembrane region" description="Helical" evidence="9">
    <location>
        <begin position="20"/>
        <end position="41"/>
    </location>
</feature>
<evidence type="ECO:0000256" key="8">
    <source>
        <dbReference type="PIRSR" id="PIRSR602403-1"/>
    </source>
</evidence>
<dbReference type="GO" id="GO:0020037">
    <property type="term" value="F:heme binding"/>
    <property type="evidence" value="ECO:0007669"/>
    <property type="project" value="InterPro"/>
</dbReference>
<keyword evidence="6 8" id="KW-0408">Iron</keyword>
<name>A0A816KPY4_9BILA</name>
<dbReference type="Proteomes" id="UP000663824">
    <property type="component" value="Unassembled WGS sequence"/>
</dbReference>
<keyword evidence="3 8" id="KW-0349">Heme</keyword>
<evidence type="ECO:0008006" key="12">
    <source>
        <dbReference type="Google" id="ProtNLM"/>
    </source>
</evidence>
<accession>A0A816KPY4</accession>
<dbReference type="Pfam" id="PF00067">
    <property type="entry name" value="p450"/>
    <property type="match status" value="1"/>
</dbReference>
<dbReference type="PRINTS" id="PR00465">
    <property type="entry name" value="EP450IV"/>
</dbReference>
<dbReference type="AlphaFoldDB" id="A0A816KPY4"/>
<comment type="cofactor">
    <cofactor evidence="1 8">
        <name>heme</name>
        <dbReference type="ChEBI" id="CHEBI:30413"/>
    </cofactor>
</comment>
<gene>
    <name evidence="10" type="ORF">MBJ925_LOCUS2288</name>
</gene>
<dbReference type="InterPro" id="IPR002403">
    <property type="entry name" value="Cyt_P450_E_grp-IV"/>
</dbReference>
<evidence type="ECO:0000256" key="3">
    <source>
        <dbReference type="ARBA" id="ARBA00022617"/>
    </source>
</evidence>
<keyword evidence="7" id="KW-0503">Monooxygenase</keyword>
<comment type="similarity">
    <text evidence="2">Belongs to the cytochrome P450 family.</text>
</comment>
<evidence type="ECO:0000256" key="5">
    <source>
        <dbReference type="ARBA" id="ARBA00023002"/>
    </source>
</evidence>
<evidence type="ECO:0000256" key="7">
    <source>
        <dbReference type="ARBA" id="ARBA00023033"/>
    </source>
</evidence>
<evidence type="ECO:0000313" key="11">
    <source>
        <dbReference type="Proteomes" id="UP000663824"/>
    </source>
</evidence>
<feature type="binding site" description="axial binding residue" evidence="8">
    <location>
        <position position="474"/>
    </location>
    <ligand>
        <name>heme</name>
        <dbReference type="ChEBI" id="CHEBI:30413"/>
    </ligand>
    <ligandPart>
        <name>Fe</name>
        <dbReference type="ChEBI" id="CHEBI:18248"/>
    </ligandPart>
</feature>
<comment type="caution">
    <text evidence="10">The sequence shown here is derived from an EMBL/GenBank/DDBJ whole genome shotgun (WGS) entry which is preliminary data.</text>
</comment>
<proteinExistence type="inferred from homology"/>
<evidence type="ECO:0000256" key="2">
    <source>
        <dbReference type="ARBA" id="ARBA00010617"/>
    </source>
</evidence>
<keyword evidence="9" id="KW-0812">Transmembrane</keyword>